<evidence type="ECO:0000313" key="3">
    <source>
        <dbReference type="EMBL" id="MCW3785587.1"/>
    </source>
</evidence>
<dbReference type="InterPro" id="IPR012341">
    <property type="entry name" value="6hp_glycosidase-like_sf"/>
</dbReference>
<evidence type="ECO:0000256" key="1">
    <source>
        <dbReference type="ARBA" id="ARBA00022801"/>
    </source>
</evidence>
<dbReference type="RefSeq" id="WP_301189159.1">
    <property type="nucleotide sequence ID" value="NZ_JAPDPJ010000004.1"/>
</dbReference>
<feature type="signal peptide" evidence="2">
    <location>
        <begin position="1"/>
        <end position="28"/>
    </location>
</feature>
<accession>A0AAE3M1P6</accession>
<name>A0AAE3M1P6_9BACT</name>
<evidence type="ECO:0000313" key="4">
    <source>
        <dbReference type="Proteomes" id="UP001209229"/>
    </source>
</evidence>
<reference evidence="3" key="1">
    <citation type="submission" date="2022-10" db="EMBL/GenBank/DDBJ databases">
        <authorList>
            <person name="Yu W.X."/>
        </authorList>
    </citation>
    <scope>NUCLEOTIDE SEQUENCE</scope>
    <source>
        <strain evidence="3">AAT</strain>
    </source>
</reference>
<dbReference type="GO" id="GO:0016787">
    <property type="term" value="F:hydrolase activity"/>
    <property type="evidence" value="ECO:0007669"/>
    <property type="project" value="UniProtKB-KW"/>
</dbReference>
<sequence length="407" mass="46430">MCQIKLGKELLLISVAVLLLFTQCTSTANKKTAKDDISAVGLKMAVKMADSEMTFFPNVTYVDFNVKPKWNYTPGLISYAMVELSEVTKDKKYFDYAKGYADEFINEDGDIKGYKRSDFNIDKINSGKFLFDLYAATKDEKYKKAIYVLRDQLKDHPRTTEGGFWHKKRYLNQMWLDGLYMGAPFYAEFCKVFNEPESFSDVINQFKTVHKHTYDSITGLNYHGWDESKEQRWANPETGCSPHFWGRAEGWYAMALVDVLDFVPANYPERDVLITILNEVAAAIKKYQDQESGVWYQVLDQGNREGNYLEASASSMFVYTLLKAVRNGYIDKSYKDLAVKGYEGILKSFVRENEDGTISLTKICAVAGLGGNPYREGTYEYYIGEPVRDNDPKGVGPFILASIELTK</sequence>
<dbReference type="GO" id="GO:0005975">
    <property type="term" value="P:carbohydrate metabolic process"/>
    <property type="evidence" value="ECO:0007669"/>
    <property type="project" value="InterPro"/>
</dbReference>
<comment type="caution">
    <text evidence="3">The sequence shown here is derived from an EMBL/GenBank/DDBJ whole genome shotgun (WGS) entry which is preliminary data.</text>
</comment>
<keyword evidence="4" id="KW-1185">Reference proteome</keyword>
<dbReference type="AlphaFoldDB" id="A0AAE3M1P6"/>
<dbReference type="Proteomes" id="UP001209229">
    <property type="component" value="Unassembled WGS sequence"/>
</dbReference>
<keyword evidence="2" id="KW-0732">Signal</keyword>
<dbReference type="InterPro" id="IPR010905">
    <property type="entry name" value="Glyco_hydro_88"/>
</dbReference>
<dbReference type="EMBL" id="JAPDPJ010000004">
    <property type="protein sequence ID" value="MCW3785587.1"/>
    <property type="molecule type" value="Genomic_DNA"/>
</dbReference>
<dbReference type="SUPFAM" id="SSF48208">
    <property type="entry name" value="Six-hairpin glycosidases"/>
    <property type="match status" value="1"/>
</dbReference>
<dbReference type="PANTHER" id="PTHR33886:SF8">
    <property type="entry name" value="UNSATURATED RHAMNOGALACTURONAN HYDROLASE (EUROFUNG)"/>
    <property type="match status" value="1"/>
</dbReference>
<dbReference type="InterPro" id="IPR008928">
    <property type="entry name" value="6-hairpin_glycosidase_sf"/>
</dbReference>
<proteinExistence type="predicted"/>
<feature type="chain" id="PRO_5042282191" evidence="2">
    <location>
        <begin position="29"/>
        <end position="407"/>
    </location>
</feature>
<keyword evidence="1 3" id="KW-0378">Hydrolase</keyword>
<organism evidence="3 4">
    <name type="scientific">Plebeiibacterium sediminum</name>
    <dbReference type="NCBI Taxonomy" id="2992112"/>
    <lineage>
        <taxon>Bacteria</taxon>
        <taxon>Pseudomonadati</taxon>
        <taxon>Bacteroidota</taxon>
        <taxon>Bacteroidia</taxon>
        <taxon>Marinilabiliales</taxon>
        <taxon>Marinilabiliaceae</taxon>
        <taxon>Plebeiibacterium</taxon>
    </lineage>
</organism>
<dbReference type="Pfam" id="PF07470">
    <property type="entry name" value="Glyco_hydro_88"/>
    <property type="match status" value="1"/>
</dbReference>
<gene>
    <name evidence="3" type="ORF">OM075_03875</name>
</gene>
<dbReference type="PANTHER" id="PTHR33886">
    <property type="entry name" value="UNSATURATED RHAMNOGALACTURONAN HYDROLASE (EUROFUNG)"/>
    <property type="match status" value="1"/>
</dbReference>
<evidence type="ECO:0000256" key="2">
    <source>
        <dbReference type="SAM" id="SignalP"/>
    </source>
</evidence>
<protein>
    <submittedName>
        <fullName evidence="3">Glycoside hydrolase family 88 protein</fullName>
    </submittedName>
</protein>
<dbReference type="Gene3D" id="1.50.10.10">
    <property type="match status" value="1"/>
</dbReference>
<dbReference type="InterPro" id="IPR052043">
    <property type="entry name" value="PolySaccharide_Degr_Enz"/>
</dbReference>